<sequence>MTRLTTPLLLALASEAWAATPIPNISPLNVVGAFGGCSADSSDFNSGGTVTVDGWVIKVPKNLLVQFPTIWTPFKSLCGAGVDGYEVTVSGNIIGSQPTAAQIIVTGGFELRSGSGYIDSIDVADGSFRLRGLGTKLRLNDPNGVFGKASDLAPFFPVDDENPSIQAFSGFPMCFPRSSSDSKCPSSNRPAGSTNFAAPDPLAMVPFLVGDFITYSAVPKGSELLVFEASATNVQVTTSASNTVPNYIFVEDAIIGVTDADPNVEVADTRFIGYLSSCTGASVQVFAIEVDPCTGDEKLRQVGSATPRAGDVRCKWEARVAASTPYTREYVVKTNNPVIETKDGIKAGQYVTPVTEWIQPEVNVPGAEPPAFRFSDIRGLVQGDFLDGEQFGPLSPFPGPAPSSSPRTCTPNDPSGPVAEPIANIAPFTADQRSGATVQLVVQNNNTDISNSALDFKWTQIEPSTPSASVTLQSPAAQTATFVAPKLTTATNLKFEATITLKSNTSVVSKAQVTVRVSATAADIVTLDTYTWESRQSGTIGATCHSNVANGDVKTMTLALNSNATRLAMTSLGSGRWSYSARSTKQPTNVQCYSNLGGKSALLTAPTKRKRDFKRTAGEILE</sequence>
<name>A0A9P4P756_9PLEO</name>
<dbReference type="Proteomes" id="UP000799764">
    <property type="component" value="Unassembled WGS sequence"/>
</dbReference>
<proteinExistence type="predicted"/>
<evidence type="ECO:0000256" key="1">
    <source>
        <dbReference type="SAM" id="MobiDB-lite"/>
    </source>
</evidence>
<feature type="region of interest" description="Disordered" evidence="1">
    <location>
        <begin position="392"/>
        <end position="413"/>
    </location>
</feature>
<evidence type="ECO:0000313" key="4">
    <source>
        <dbReference type="Proteomes" id="UP000799764"/>
    </source>
</evidence>
<reference evidence="3" key="1">
    <citation type="journal article" date="2020" name="Stud. Mycol.">
        <title>101 Dothideomycetes genomes: a test case for predicting lifestyles and emergence of pathogens.</title>
        <authorList>
            <person name="Haridas S."/>
            <person name="Albert R."/>
            <person name="Binder M."/>
            <person name="Bloem J."/>
            <person name="Labutti K."/>
            <person name="Salamov A."/>
            <person name="Andreopoulos B."/>
            <person name="Baker S."/>
            <person name="Barry K."/>
            <person name="Bills G."/>
            <person name="Bluhm B."/>
            <person name="Cannon C."/>
            <person name="Castanera R."/>
            <person name="Culley D."/>
            <person name="Daum C."/>
            <person name="Ezra D."/>
            <person name="Gonzalez J."/>
            <person name="Henrissat B."/>
            <person name="Kuo A."/>
            <person name="Liang C."/>
            <person name="Lipzen A."/>
            <person name="Lutzoni F."/>
            <person name="Magnuson J."/>
            <person name="Mondo S."/>
            <person name="Nolan M."/>
            <person name="Ohm R."/>
            <person name="Pangilinan J."/>
            <person name="Park H.-J."/>
            <person name="Ramirez L."/>
            <person name="Alfaro M."/>
            <person name="Sun H."/>
            <person name="Tritt A."/>
            <person name="Yoshinaga Y."/>
            <person name="Zwiers L.-H."/>
            <person name="Turgeon B."/>
            <person name="Goodwin S."/>
            <person name="Spatafora J."/>
            <person name="Crous P."/>
            <person name="Grigoriev I."/>
        </authorList>
    </citation>
    <scope>NUCLEOTIDE SEQUENCE</scope>
    <source>
        <strain evidence="3">CBS 690.94</strain>
    </source>
</reference>
<feature type="chain" id="PRO_5040185177" evidence="2">
    <location>
        <begin position="19"/>
        <end position="622"/>
    </location>
</feature>
<dbReference type="OrthoDB" id="2129641at2759"/>
<comment type="caution">
    <text evidence="3">The sequence shown here is derived from an EMBL/GenBank/DDBJ whole genome shotgun (WGS) entry which is preliminary data.</text>
</comment>
<organism evidence="3 4">
    <name type="scientific">Karstenula rhodostoma CBS 690.94</name>
    <dbReference type="NCBI Taxonomy" id="1392251"/>
    <lineage>
        <taxon>Eukaryota</taxon>
        <taxon>Fungi</taxon>
        <taxon>Dikarya</taxon>
        <taxon>Ascomycota</taxon>
        <taxon>Pezizomycotina</taxon>
        <taxon>Dothideomycetes</taxon>
        <taxon>Pleosporomycetidae</taxon>
        <taxon>Pleosporales</taxon>
        <taxon>Massarineae</taxon>
        <taxon>Didymosphaeriaceae</taxon>
        <taxon>Karstenula</taxon>
    </lineage>
</organism>
<feature type="signal peptide" evidence="2">
    <location>
        <begin position="1"/>
        <end position="18"/>
    </location>
</feature>
<evidence type="ECO:0000256" key="2">
    <source>
        <dbReference type="SAM" id="SignalP"/>
    </source>
</evidence>
<keyword evidence="2" id="KW-0732">Signal</keyword>
<dbReference type="InterPro" id="IPR013783">
    <property type="entry name" value="Ig-like_fold"/>
</dbReference>
<dbReference type="AlphaFoldDB" id="A0A9P4P756"/>
<evidence type="ECO:0000313" key="3">
    <source>
        <dbReference type="EMBL" id="KAF2438492.1"/>
    </source>
</evidence>
<protein>
    <submittedName>
        <fullName evidence="3">Uncharacterized protein</fullName>
    </submittedName>
</protein>
<keyword evidence="4" id="KW-1185">Reference proteome</keyword>
<dbReference type="EMBL" id="MU001512">
    <property type="protein sequence ID" value="KAF2438492.1"/>
    <property type="molecule type" value="Genomic_DNA"/>
</dbReference>
<gene>
    <name evidence="3" type="ORF">P171DRAFT_458629</name>
</gene>
<accession>A0A9P4P756</accession>
<dbReference type="Gene3D" id="2.60.40.10">
    <property type="entry name" value="Immunoglobulins"/>
    <property type="match status" value="1"/>
</dbReference>